<dbReference type="EMBL" id="JARHTQ010000015">
    <property type="protein sequence ID" value="MDF2258350.1"/>
    <property type="molecule type" value="Genomic_DNA"/>
</dbReference>
<keyword evidence="3" id="KW-1185">Reference proteome</keyword>
<organism evidence="2 3">
    <name type="scientific">Streptantibioticus ferralitis</name>
    <dbReference type="NCBI Taxonomy" id="236510"/>
    <lineage>
        <taxon>Bacteria</taxon>
        <taxon>Bacillati</taxon>
        <taxon>Actinomycetota</taxon>
        <taxon>Actinomycetes</taxon>
        <taxon>Kitasatosporales</taxon>
        <taxon>Streptomycetaceae</taxon>
        <taxon>Streptantibioticus</taxon>
    </lineage>
</organism>
<dbReference type="InterPro" id="IPR011990">
    <property type="entry name" value="TPR-like_helical_dom_sf"/>
</dbReference>
<dbReference type="Pfam" id="PF13374">
    <property type="entry name" value="TPR_10"/>
    <property type="match status" value="3"/>
</dbReference>
<protein>
    <submittedName>
        <fullName evidence="2">Tetratricopeptide repeat protein</fullName>
    </submittedName>
</protein>
<dbReference type="InterPro" id="IPR024983">
    <property type="entry name" value="CHAT_dom"/>
</dbReference>
<dbReference type="Pfam" id="PF12770">
    <property type="entry name" value="CHAT"/>
    <property type="match status" value="1"/>
</dbReference>
<gene>
    <name evidence="2" type="ORF">P2L57_22305</name>
</gene>
<dbReference type="Proteomes" id="UP001220022">
    <property type="component" value="Unassembled WGS sequence"/>
</dbReference>
<dbReference type="Gene3D" id="1.25.40.10">
    <property type="entry name" value="Tetratricopeptide repeat domain"/>
    <property type="match status" value="3"/>
</dbReference>
<evidence type="ECO:0000313" key="2">
    <source>
        <dbReference type="EMBL" id="MDF2258350.1"/>
    </source>
</evidence>
<name>A0ABT5Z3E6_9ACTN</name>
<evidence type="ECO:0000313" key="3">
    <source>
        <dbReference type="Proteomes" id="UP001220022"/>
    </source>
</evidence>
<dbReference type="SUPFAM" id="SSF48452">
    <property type="entry name" value="TPR-like"/>
    <property type="match status" value="3"/>
</dbReference>
<dbReference type="RefSeq" id="WP_275817283.1">
    <property type="nucleotide sequence ID" value="NZ_BAAANM010000007.1"/>
</dbReference>
<dbReference type="PANTHER" id="PTHR19959:SF119">
    <property type="entry name" value="FUNGAL LIPASE-LIKE DOMAIN-CONTAINING PROTEIN"/>
    <property type="match status" value="1"/>
</dbReference>
<dbReference type="PANTHER" id="PTHR19959">
    <property type="entry name" value="KINESIN LIGHT CHAIN"/>
    <property type="match status" value="1"/>
</dbReference>
<sequence length="1081" mass="117203">MIFERSGDQAVLAEAVQVGREAVSATPLDHPNRATLLNTLGTALQNLYQWGGDRAVLEEGVQVLREAVSTAPGDHPHRAMFLNNLGIALRKVFERDGDQAALEKAVQVGREAVSATAPDHPNRATFLNTLGLALHKLFERSGDRLVLEEAVQVGRDAVHAIPPDHPDQAICLNNLGNVLRVLFDRGGDQAVLEEAVQAGREAVRATPPDHPNRATYLNNLGLALQKLFERSGDRLVLEEAVQVGRDAVHATPPDHPDQAARLSNLGRALLRLFERGGDQAVLEEAVQAGREAVRATPPDHPDQAMYLNNLGSSLESLFQQSGDQAVLAEAVQVAREAVRATPHDRPDRAMPLSTLGLALLGLFERAGDQAVGQEAVQVARDAVRATPPDHPDQAMYLNNLGSSLQSLFWRGGDQAVGEQAVQIAREAVRATAPDHPNLAPRLSTLGNALRKLVDQGGDQAVLEEAVQVGRDAVSATPPDHPNRAMYLNNLGISLQSLFEWGGGPAVLEEGRNCCATAAGIASASVATRVSAARLAASLDLLAGEHDHAVEMAELAVELLPRLAPRALARADREHRIVSIAGLASAAATAAIAAGRPERAVELLEQTRGVLLADTLDTRSDLTDLWDREPDLATEFEDIREAIEDADHAHDRLGIPTIEAPGRPGGVGRPDYRNLAARRAGLHQRWTDLLGRIRERPGFDGFLRPPPIDQLRRQTDDNPIVYVTVHDEHGHALIVADDPVQPVRVVDLPNLSEYAAAEHIDQLRTAQQTALDGTRPARERSAAQRQILDVLSWLWDTITEPVLRHLGYTTSPDDDPWPRIWWCPVGICTYLPLHAAGHHTSTTRADTVMDRVISSYTPTIRALAHTRTPRRQPQPSSASTPAMLIVAVPDAPASRPLHSVLEEVEILRRLVPTTTMLPPPGTPTTHDNVTAALPSHQIAHFACHGVADWATPANSRLLLHDHLDQPLTVAGIARLRLTHADMAYLSACSTTDTNPDHADEATHITAAFHLAGYRSVIGTLWPVNDRVATVITHDVYAYLTHSGTRPPDTALAAHALHHTTRQHRDRYPTAPTRWAAHIHTGT</sequence>
<proteinExistence type="predicted"/>
<feature type="domain" description="CHAT" evidence="1">
    <location>
        <begin position="789"/>
        <end position="1080"/>
    </location>
</feature>
<evidence type="ECO:0000259" key="1">
    <source>
        <dbReference type="Pfam" id="PF12770"/>
    </source>
</evidence>
<comment type="caution">
    <text evidence="2">The sequence shown here is derived from an EMBL/GenBank/DDBJ whole genome shotgun (WGS) entry which is preliminary data.</text>
</comment>
<accession>A0ABT5Z3E6</accession>
<reference evidence="2 3" key="1">
    <citation type="submission" date="2023-03" db="EMBL/GenBank/DDBJ databases">
        <title>Draft genome sequence of type strain Streptomyces ferralitis JCM 14344.</title>
        <authorList>
            <person name="Klaysubun C."/>
            <person name="Duangmal K."/>
        </authorList>
    </citation>
    <scope>NUCLEOTIDE SEQUENCE [LARGE SCALE GENOMIC DNA]</scope>
    <source>
        <strain evidence="2 3">JCM 14344</strain>
    </source>
</reference>